<sequence>MSDIKVVYGGMEHTVGGVSAAANVVQQQLDTLWKAVSDVTHGWQGEAADMMQAAKSQWDARAQHIQQVLEDVAKRVDHGSTSYRETDRKAAGLF</sequence>
<dbReference type="Proteomes" id="UP000587462">
    <property type="component" value="Unassembled WGS sequence"/>
</dbReference>
<gene>
    <name evidence="2" type="ORF">HG542_28385</name>
</gene>
<organism evidence="2 3">
    <name type="scientific">Streptomyces morookaense</name>
    <name type="common">Streptoverticillium morookaense</name>
    <dbReference type="NCBI Taxonomy" id="1970"/>
    <lineage>
        <taxon>Bacteria</taxon>
        <taxon>Bacillati</taxon>
        <taxon>Actinomycetota</taxon>
        <taxon>Actinomycetes</taxon>
        <taxon>Kitasatosporales</taxon>
        <taxon>Streptomycetaceae</taxon>
        <taxon>Streptomyces</taxon>
    </lineage>
</organism>
<dbReference type="SUPFAM" id="SSF140453">
    <property type="entry name" value="EsxAB dimer-like"/>
    <property type="match status" value="1"/>
</dbReference>
<dbReference type="EMBL" id="JABBXF010000084">
    <property type="protein sequence ID" value="NVK81542.1"/>
    <property type="molecule type" value="Genomic_DNA"/>
</dbReference>
<name>A0A7Y7EAJ3_STRMO</name>
<dbReference type="Pfam" id="PF06013">
    <property type="entry name" value="WXG100"/>
    <property type="match status" value="1"/>
</dbReference>
<dbReference type="AlphaFoldDB" id="A0A7Y7EAJ3"/>
<evidence type="ECO:0000313" key="3">
    <source>
        <dbReference type="Proteomes" id="UP000587462"/>
    </source>
</evidence>
<protein>
    <recommendedName>
        <fullName evidence="1">ESAT-6-like protein</fullName>
    </recommendedName>
</protein>
<evidence type="ECO:0000256" key="1">
    <source>
        <dbReference type="RuleBase" id="RU362001"/>
    </source>
</evidence>
<accession>A0A7Y7EAJ3</accession>
<comment type="caution">
    <text evidence="2">The sequence shown here is derived from an EMBL/GenBank/DDBJ whole genome shotgun (WGS) entry which is preliminary data.</text>
</comment>
<dbReference type="Gene3D" id="1.10.287.1060">
    <property type="entry name" value="ESAT-6-like"/>
    <property type="match status" value="1"/>
</dbReference>
<proteinExistence type="inferred from homology"/>
<dbReference type="InterPro" id="IPR036689">
    <property type="entry name" value="ESAT-6-like_sf"/>
</dbReference>
<keyword evidence="3" id="KW-1185">Reference proteome</keyword>
<comment type="similarity">
    <text evidence="1">Belongs to the WXG100 family.</text>
</comment>
<dbReference type="NCBIfam" id="TIGR03930">
    <property type="entry name" value="WXG100_ESAT6"/>
    <property type="match status" value="1"/>
</dbReference>
<evidence type="ECO:0000313" key="2">
    <source>
        <dbReference type="EMBL" id="NVK81542.1"/>
    </source>
</evidence>
<dbReference type="InterPro" id="IPR010310">
    <property type="entry name" value="T7SS_ESAT-6-like"/>
</dbReference>
<reference evidence="2 3" key="1">
    <citation type="submission" date="2020-04" db="EMBL/GenBank/DDBJ databases">
        <title>Draft Genome Sequence of Streptomyces morookaense DSM 40503, an 8-azaguanine-producing strain.</title>
        <authorList>
            <person name="Qi J."/>
            <person name="Gao J.-M."/>
        </authorList>
    </citation>
    <scope>NUCLEOTIDE SEQUENCE [LARGE SCALE GENOMIC DNA]</scope>
    <source>
        <strain evidence="2 3">DSM 40503</strain>
    </source>
</reference>
<dbReference type="RefSeq" id="WP_171086381.1">
    <property type="nucleotide sequence ID" value="NZ_BNBU01000020.1"/>
</dbReference>